<organism evidence="2 3">
    <name type="scientific">Stylonychia lemnae</name>
    <name type="common">Ciliate</name>
    <dbReference type="NCBI Taxonomy" id="5949"/>
    <lineage>
        <taxon>Eukaryota</taxon>
        <taxon>Sar</taxon>
        <taxon>Alveolata</taxon>
        <taxon>Ciliophora</taxon>
        <taxon>Intramacronucleata</taxon>
        <taxon>Spirotrichea</taxon>
        <taxon>Stichotrichia</taxon>
        <taxon>Sporadotrichida</taxon>
        <taxon>Oxytrichidae</taxon>
        <taxon>Stylonychinae</taxon>
        <taxon>Stylonychia</taxon>
    </lineage>
</organism>
<dbReference type="InterPro" id="IPR035892">
    <property type="entry name" value="C2_domain_sf"/>
</dbReference>
<protein>
    <submittedName>
        <fullName evidence="2">C2 domain containing protein</fullName>
    </submittedName>
</protein>
<reference evidence="2 3" key="1">
    <citation type="submission" date="2014-06" db="EMBL/GenBank/DDBJ databases">
        <authorList>
            <person name="Swart Estienne"/>
        </authorList>
    </citation>
    <scope>NUCLEOTIDE SEQUENCE [LARGE SCALE GENOMIC DNA]</scope>
    <source>
        <strain evidence="2 3">130c</strain>
    </source>
</reference>
<keyword evidence="3" id="KW-1185">Reference proteome</keyword>
<dbReference type="InterPro" id="IPR000008">
    <property type="entry name" value="C2_dom"/>
</dbReference>
<dbReference type="Pfam" id="PF00168">
    <property type="entry name" value="C2"/>
    <property type="match status" value="1"/>
</dbReference>
<dbReference type="Gene3D" id="2.60.40.150">
    <property type="entry name" value="C2 domain"/>
    <property type="match status" value="1"/>
</dbReference>
<dbReference type="PROSITE" id="PS50004">
    <property type="entry name" value="C2"/>
    <property type="match status" value="1"/>
</dbReference>
<accession>A0A077ZMB3</accession>
<dbReference type="CDD" id="cd00030">
    <property type="entry name" value="C2"/>
    <property type="match status" value="1"/>
</dbReference>
<sequence>MQQHPGGFQQGVQQGELRLRVVQANMYRDTDWLKQFCLLQQVHRKMDPYVVIEYQGHQFKTRTQKNAGKHPIWNEVYRMPYVDCILQEFSLFVTNMHDEIRIKVMDQDFGPDDTVNIHFQLYYYRSELQVSNLQVYAKVMDQETGLESRFINNAGQMGPSHYEQYGQMTGNPYVTAGAIPYASTSYQQSYITPPPSAHHHIPFVHHHENVYSGGVPMYGSNTPSHIQSFYPGQYAYNQYRPMHSTPQFY</sequence>
<evidence type="ECO:0000313" key="2">
    <source>
        <dbReference type="EMBL" id="CDW71122.1"/>
    </source>
</evidence>
<gene>
    <name evidence="2" type="primary">Contig11133.g11898</name>
    <name evidence="2" type="ORF">STYLEM_61</name>
</gene>
<proteinExistence type="predicted"/>
<dbReference type="SMART" id="SM00239">
    <property type="entry name" value="C2"/>
    <property type="match status" value="1"/>
</dbReference>
<dbReference type="InParanoid" id="A0A077ZMB3"/>
<dbReference type="PANTHER" id="PTHR47052:SF3">
    <property type="entry name" value="INGRESSION PROTEIN 1"/>
    <property type="match status" value="1"/>
</dbReference>
<evidence type="ECO:0000259" key="1">
    <source>
        <dbReference type="PROSITE" id="PS50004"/>
    </source>
</evidence>
<dbReference type="SUPFAM" id="SSF49562">
    <property type="entry name" value="C2 domain (Calcium/lipid-binding domain, CaLB)"/>
    <property type="match status" value="1"/>
</dbReference>
<dbReference type="EMBL" id="CCKQ01000059">
    <property type="protein sequence ID" value="CDW71122.1"/>
    <property type="molecule type" value="Genomic_DNA"/>
</dbReference>
<evidence type="ECO:0000313" key="3">
    <source>
        <dbReference type="Proteomes" id="UP000039865"/>
    </source>
</evidence>
<dbReference type="OrthoDB" id="419768at2759"/>
<name>A0A077ZMB3_STYLE</name>
<dbReference type="AlphaFoldDB" id="A0A077ZMB3"/>
<dbReference type="InterPro" id="IPR052981">
    <property type="entry name" value="Ingression_C2_domain"/>
</dbReference>
<dbReference type="PANTHER" id="PTHR47052">
    <property type="entry name" value="CONSERVED SERINE PROLINE-RICH PROTEIN (AFU_ORTHOLOGUE AFUA_2G01790)"/>
    <property type="match status" value="1"/>
</dbReference>
<feature type="domain" description="C2" evidence="1">
    <location>
        <begin position="1"/>
        <end position="140"/>
    </location>
</feature>
<dbReference type="Proteomes" id="UP000039865">
    <property type="component" value="Unassembled WGS sequence"/>
</dbReference>